<sequence>MLQSISIQNFRTYQNMVTLTIPHQFTAILGPNGSGKSNAISAVESVIKNIENESTVELKIGDVVYKKHLDQYFIDEVLLTHSDFLQQLPLIVLPCQNPFEIDIEQEQETPIDINQLKYELQQLTEQILVKRKNYIRLKDQAEKAKQFEQNQKQLQLCEEELYSLEADEYIQQAIQNKKQIKQLEENLKQFPEQNELLSLQAQLQDIDTDILKQQFKTEQIEMKQSELISLRKKFTQLDEGLTKKQLIIQESISRFNHQLQDNELQKVNSISQLKNLQDLADQQNNDTSKLPDTYLPLFHSFNDKFKDDITKRYQIKQELIEYREQIDSYTKRLSKHQENKSDTSQKLEQKQLLLNSLDNQLTTLKSNHNSAQATLETSLKMRQKAQFRASNLSQQIISLSQKLDSIARTQTAQKNVIQQRKIVQILREKFIGFKGIVSDWVKAGNKNHQKALNFACGGLMHAYVVDNFETAIQAVNELKLRKLPVSTFIPLESLKIINNNRPDMLANFVQKKPGYENLFNFVCKNTILSNENPRQLSSQTGMRVVTIDCKMFSPNGVLSANIGNGKSNSKDDLNFIDLDDEKDKLQQQLDTEEQNTVQLSLKIDQLQNQIILDLEVQIKAHEQKVHIAQLDKLKLQDQVDSLSEQIKDYKDKLFKIERGEEVQNELFIRQSELIDKMKLEYFKVIYSQMKISGHEFLKVEKAFQNDEKIDIQKQIIIIEQKIEIINNQDYETDIQRLNRQIQAIQQQLSVNKTENQINNAQIIENDVILQTIANEQLKFKEIQLQLKSQILSKLRLQTTISDQSELLRISIQEEKQSVIYSTTQLTGLIEKIFTKQITLPSNAEAPKLLLEAFIMQPSDPIIFFLETYQLDMHFKTKLKISQAQRIQELKAELLSLNSISLQNIDLNAVDQVKQAQQELIQLQQTHQTLKSSLTTTLKQSNFDNSTAFEKFSNFVAKMEVETDKLYKLFTEGAGSISLTSVAIEKVQILAVPPGDGVRNFDDLSGGEKALIQMCLVLSFVLIRGAKIVFFDEIDANLDSEKAIFVGQKLREIGVQLICITHKMEFSSEAGALCGVVKREGEGTQSFWVWN</sequence>
<dbReference type="EMBL" id="AUWU02000007">
    <property type="protein sequence ID" value="KAH0570509.1"/>
    <property type="molecule type" value="Genomic_DNA"/>
</dbReference>
<dbReference type="InterPro" id="IPR003395">
    <property type="entry name" value="RecF/RecN/SMC_N"/>
</dbReference>
<evidence type="ECO:0000313" key="5">
    <source>
        <dbReference type="EMBL" id="EST49258.1"/>
    </source>
</evidence>
<protein>
    <submittedName>
        <fullName evidence="5 6">Chromosome segregation protein SMC</fullName>
    </submittedName>
</protein>
<evidence type="ECO:0000256" key="2">
    <source>
        <dbReference type="ARBA" id="ARBA00023054"/>
    </source>
</evidence>
<dbReference type="GO" id="GO:0051276">
    <property type="term" value="P:chromosome organization"/>
    <property type="evidence" value="ECO:0007669"/>
    <property type="project" value="InterPro"/>
</dbReference>
<dbReference type="AlphaFoldDB" id="V6LYE3"/>
<feature type="coiled-coil region" evidence="3">
    <location>
        <begin position="727"/>
        <end position="754"/>
    </location>
</feature>
<reference evidence="5 6" key="1">
    <citation type="journal article" date="2014" name="PLoS Genet.">
        <title>The Genome of Spironucleus salmonicida Highlights a Fish Pathogen Adapted to Fluctuating Environments.</title>
        <authorList>
            <person name="Xu F."/>
            <person name="Jerlstrom-Hultqvist J."/>
            <person name="Einarsson E."/>
            <person name="Astvaldsson A."/>
            <person name="Svard S.G."/>
            <person name="Andersson J.O."/>
        </authorList>
    </citation>
    <scope>NUCLEOTIDE SEQUENCE</scope>
    <source>
        <strain evidence="6">ATCC 50377</strain>
    </source>
</reference>
<feature type="coiled-coil region" evidence="3">
    <location>
        <begin position="319"/>
        <end position="374"/>
    </location>
</feature>
<dbReference type="EMBL" id="KI545953">
    <property type="protein sequence ID" value="EST49258.1"/>
    <property type="molecule type" value="Genomic_DNA"/>
</dbReference>
<feature type="coiled-coil region" evidence="3">
    <location>
        <begin position="575"/>
        <end position="652"/>
    </location>
</feature>
<dbReference type="GO" id="GO:0005694">
    <property type="term" value="C:chromosome"/>
    <property type="evidence" value="ECO:0007669"/>
    <property type="project" value="InterPro"/>
</dbReference>
<dbReference type="InterPro" id="IPR010935">
    <property type="entry name" value="SMC_hinge"/>
</dbReference>
<dbReference type="Pfam" id="PF06470">
    <property type="entry name" value="SMC_hinge"/>
    <property type="match status" value="1"/>
</dbReference>
<evidence type="ECO:0000256" key="1">
    <source>
        <dbReference type="ARBA" id="ARBA00004123"/>
    </source>
</evidence>
<evidence type="ECO:0000313" key="7">
    <source>
        <dbReference type="Proteomes" id="UP000018208"/>
    </source>
</evidence>
<feature type="coiled-coil region" evidence="3">
    <location>
        <begin position="113"/>
        <end position="200"/>
    </location>
</feature>
<dbReference type="SMART" id="SM00968">
    <property type="entry name" value="SMC_hinge"/>
    <property type="match status" value="1"/>
</dbReference>
<dbReference type="VEuPathDB" id="GiardiaDB:SS50377_26789"/>
<dbReference type="Gene3D" id="3.40.50.300">
    <property type="entry name" value="P-loop containing nucleotide triphosphate hydrolases"/>
    <property type="match status" value="2"/>
</dbReference>
<dbReference type="OrthoDB" id="431497at2759"/>
<gene>
    <name evidence="5" type="ORF">SS50377_10479</name>
    <name evidence="6" type="ORF">SS50377_26789</name>
</gene>
<keyword evidence="7" id="KW-1185">Reference proteome</keyword>
<dbReference type="GO" id="GO:0005524">
    <property type="term" value="F:ATP binding"/>
    <property type="evidence" value="ECO:0007669"/>
    <property type="project" value="InterPro"/>
</dbReference>
<name>V6LYE3_9EUKA</name>
<feature type="domain" description="SMC hinge" evidence="4">
    <location>
        <begin position="431"/>
        <end position="537"/>
    </location>
</feature>
<dbReference type="GO" id="GO:0005634">
    <property type="term" value="C:nucleus"/>
    <property type="evidence" value="ECO:0007669"/>
    <property type="project" value="UniProtKB-SubCell"/>
</dbReference>
<dbReference type="PANTHER" id="PTHR18937">
    <property type="entry name" value="STRUCTURAL MAINTENANCE OF CHROMOSOMES SMC FAMILY MEMBER"/>
    <property type="match status" value="1"/>
</dbReference>
<organism evidence="5">
    <name type="scientific">Spironucleus salmonicida</name>
    <dbReference type="NCBI Taxonomy" id="348837"/>
    <lineage>
        <taxon>Eukaryota</taxon>
        <taxon>Metamonada</taxon>
        <taxon>Diplomonadida</taxon>
        <taxon>Hexamitidae</taxon>
        <taxon>Hexamitinae</taxon>
        <taxon>Spironucleus</taxon>
    </lineage>
</organism>
<dbReference type="SUPFAM" id="SSF52540">
    <property type="entry name" value="P-loop containing nucleoside triphosphate hydrolases"/>
    <property type="match status" value="1"/>
</dbReference>
<evidence type="ECO:0000256" key="3">
    <source>
        <dbReference type="SAM" id="Coils"/>
    </source>
</evidence>
<dbReference type="SUPFAM" id="SSF75553">
    <property type="entry name" value="Smc hinge domain"/>
    <property type="match status" value="1"/>
</dbReference>
<comment type="subcellular location">
    <subcellularLocation>
        <location evidence="1">Nucleus</location>
    </subcellularLocation>
</comment>
<dbReference type="InterPro" id="IPR036277">
    <property type="entry name" value="SMC_hinge_sf"/>
</dbReference>
<evidence type="ECO:0000313" key="6">
    <source>
        <dbReference type="EMBL" id="KAH0570509.1"/>
    </source>
</evidence>
<dbReference type="Gene3D" id="3.30.70.1620">
    <property type="match status" value="1"/>
</dbReference>
<proteinExistence type="predicted"/>
<reference evidence="6" key="2">
    <citation type="submission" date="2020-12" db="EMBL/GenBank/DDBJ databases">
        <title>New Spironucleus salmonicida genome in near-complete chromosomes.</title>
        <authorList>
            <person name="Xu F."/>
            <person name="Kurt Z."/>
            <person name="Jimenez-Gonzalez A."/>
            <person name="Astvaldsson A."/>
            <person name="Andersson J.O."/>
            <person name="Svard S.G."/>
        </authorList>
    </citation>
    <scope>NUCLEOTIDE SEQUENCE</scope>
    <source>
        <strain evidence="6">ATCC 50377</strain>
    </source>
</reference>
<dbReference type="Pfam" id="PF02463">
    <property type="entry name" value="SMC_N"/>
    <property type="match status" value="2"/>
</dbReference>
<keyword evidence="2 3" id="KW-0175">Coiled coil</keyword>
<dbReference type="Gene3D" id="1.20.1060.20">
    <property type="match status" value="1"/>
</dbReference>
<dbReference type="Proteomes" id="UP000018208">
    <property type="component" value="Unassembled WGS sequence"/>
</dbReference>
<dbReference type="InterPro" id="IPR027417">
    <property type="entry name" value="P-loop_NTPase"/>
</dbReference>
<evidence type="ECO:0000259" key="4">
    <source>
        <dbReference type="SMART" id="SM00968"/>
    </source>
</evidence>
<accession>V6LYE3</accession>